<dbReference type="AlphaFoldDB" id="A0AAD8XTG9"/>
<dbReference type="GO" id="GO:0042586">
    <property type="term" value="F:peptide deformylase activity"/>
    <property type="evidence" value="ECO:0007669"/>
    <property type="project" value="UniProtKB-EC"/>
</dbReference>
<accession>A0AAD8XTG9</accession>
<comment type="catalytic activity">
    <reaction evidence="3">
        <text>N-terminal N-formyl-L-methionyl-[peptide] + H2O = N-terminal L-methionyl-[peptide] + formate</text>
        <dbReference type="Rhea" id="RHEA:24420"/>
        <dbReference type="Rhea" id="RHEA-COMP:10639"/>
        <dbReference type="Rhea" id="RHEA-COMP:10640"/>
        <dbReference type="ChEBI" id="CHEBI:15377"/>
        <dbReference type="ChEBI" id="CHEBI:15740"/>
        <dbReference type="ChEBI" id="CHEBI:49298"/>
        <dbReference type="ChEBI" id="CHEBI:64731"/>
        <dbReference type="EC" id="3.5.1.88"/>
    </reaction>
</comment>
<comment type="function">
    <text evidence="3">Removes the formyl group from the N-terminal Met of newly synthesized proteins.</text>
</comment>
<proteinExistence type="inferred from homology"/>
<reference evidence="4" key="1">
    <citation type="submission" date="2023-06" db="EMBL/GenBank/DDBJ databases">
        <title>Survivors Of The Sea: Transcriptome response of Skeletonema marinoi to long-term dormancy.</title>
        <authorList>
            <person name="Pinder M.I.M."/>
            <person name="Kourtchenko O."/>
            <person name="Robertson E.K."/>
            <person name="Larsson T."/>
            <person name="Maumus F."/>
            <person name="Osuna-Cruz C.M."/>
            <person name="Vancaester E."/>
            <person name="Stenow R."/>
            <person name="Vandepoele K."/>
            <person name="Ploug H."/>
            <person name="Bruchert V."/>
            <person name="Godhe A."/>
            <person name="Topel M."/>
        </authorList>
    </citation>
    <scope>NUCLEOTIDE SEQUENCE</scope>
    <source>
        <strain evidence="4">R05AC</strain>
    </source>
</reference>
<dbReference type="PANTHER" id="PTHR10458">
    <property type="entry name" value="PEPTIDE DEFORMYLASE"/>
    <property type="match status" value="1"/>
</dbReference>
<dbReference type="PANTHER" id="PTHR10458:SF22">
    <property type="entry name" value="PEPTIDE DEFORMYLASE"/>
    <property type="match status" value="1"/>
</dbReference>
<gene>
    <name evidence="4" type="ORF">QTG54_016243</name>
</gene>
<evidence type="ECO:0000256" key="1">
    <source>
        <dbReference type="ARBA" id="ARBA00010759"/>
    </source>
</evidence>
<evidence type="ECO:0000313" key="4">
    <source>
        <dbReference type="EMBL" id="KAK1733105.1"/>
    </source>
</evidence>
<organism evidence="4 5">
    <name type="scientific">Skeletonema marinoi</name>
    <dbReference type="NCBI Taxonomy" id="267567"/>
    <lineage>
        <taxon>Eukaryota</taxon>
        <taxon>Sar</taxon>
        <taxon>Stramenopiles</taxon>
        <taxon>Ochrophyta</taxon>
        <taxon>Bacillariophyta</taxon>
        <taxon>Coscinodiscophyceae</taxon>
        <taxon>Thalassiosirophycidae</taxon>
        <taxon>Thalassiosirales</taxon>
        <taxon>Skeletonemataceae</taxon>
        <taxon>Skeletonema</taxon>
        <taxon>Skeletonema marinoi-dohrnii complex</taxon>
    </lineage>
</organism>
<keyword evidence="5" id="KW-1185">Reference proteome</keyword>
<dbReference type="Gene3D" id="3.90.45.10">
    <property type="entry name" value="Peptide deformylase"/>
    <property type="match status" value="1"/>
</dbReference>
<dbReference type="InterPro" id="IPR023635">
    <property type="entry name" value="Peptide_deformylase"/>
</dbReference>
<keyword evidence="3" id="KW-0479">Metal-binding</keyword>
<comment type="similarity">
    <text evidence="1 3">Belongs to the polypeptide deformylase family.</text>
</comment>
<dbReference type="InterPro" id="IPR036821">
    <property type="entry name" value="Peptide_deformylase_sf"/>
</dbReference>
<dbReference type="GO" id="GO:0006412">
    <property type="term" value="P:translation"/>
    <property type="evidence" value="ECO:0007669"/>
    <property type="project" value="UniProtKB-KW"/>
</dbReference>
<dbReference type="Pfam" id="PF01327">
    <property type="entry name" value="Pep_deformylase"/>
    <property type="match status" value="1"/>
</dbReference>
<keyword evidence="3" id="KW-0648">Protein biosynthesis</keyword>
<dbReference type="EMBL" id="JATAAI010000054">
    <property type="protein sequence ID" value="KAK1733105.1"/>
    <property type="molecule type" value="Genomic_DNA"/>
</dbReference>
<keyword evidence="3 4" id="KW-0378">Hydrolase</keyword>
<dbReference type="GO" id="GO:0046872">
    <property type="term" value="F:metal ion binding"/>
    <property type="evidence" value="ECO:0007669"/>
    <property type="project" value="UniProtKB-KW"/>
</dbReference>
<dbReference type="SUPFAM" id="SSF56420">
    <property type="entry name" value="Peptide deformylase"/>
    <property type="match status" value="2"/>
</dbReference>
<evidence type="ECO:0000256" key="2">
    <source>
        <dbReference type="ARBA" id="ARBA00012175"/>
    </source>
</evidence>
<sequence>MKKALYALFVIMKRSLIIMKATTLSIWCITTTIIAYSHAFISISHYVPRPRSSLVHQAQRDGDDDDYDVDGMMSPTLPAAVDNHRRTMLITLLSLQQLSYHPTPSYATTTTAAADPISGIHDPQLQNYNNPLLPNWKGTALPGPLSLSEAYSRFILPSLKSDKPTAAATTFPMAKWPDPILRKPASPLPHSIFQNQHNNNASSSLLQQLQLVAETLRNTARQESAVGLAAQQCGIDVSLIYIDGVVTTTSTSSSLSFATTSFRSDDPVEMKNDNKNNDVLGALGGAFGQTKWRNSKKQITGEGVMDDDIYSNNPSNNGFTRMGKQPPKQKDGIFLVNPRIVHRSPESEMLVWTEECLVLPPEFRATLLRDAEVTIEYETLTTTTDVVDGLCGETKQITLRGELARCAQHEMDHDRGILIVDHVGLDELLSMKDQMFMADVEDSDGLHGDRMQRAYAREVYDSLLLPSARTHTNVDLAFGSRNDFFAKIEVVESDMVDGNVRHPPAHPWFVPSANAIESVTENYSAPSTNAEKNTRPDRSADGITISCDDACLEERRRRIEERRAMMKQSRSSTNRGDVLELSRQRALMYGTSYKGLSPSTCAKPGFCP</sequence>
<dbReference type="EC" id="3.5.1.88" evidence="2 3"/>
<evidence type="ECO:0000313" key="5">
    <source>
        <dbReference type="Proteomes" id="UP001224775"/>
    </source>
</evidence>
<comment type="caution">
    <text evidence="4">The sequence shown here is derived from an EMBL/GenBank/DDBJ whole genome shotgun (WGS) entry which is preliminary data.</text>
</comment>
<name>A0AAD8XTG9_9STRA</name>
<protein>
    <recommendedName>
        <fullName evidence="2 3">Peptide deformylase</fullName>
        <ecNumber evidence="2 3">3.5.1.88</ecNumber>
    </recommendedName>
</protein>
<dbReference type="PRINTS" id="PR01576">
    <property type="entry name" value="PDEFORMYLASE"/>
</dbReference>
<dbReference type="Proteomes" id="UP001224775">
    <property type="component" value="Unassembled WGS sequence"/>
</dbReference>
<dbReference type="HAMAP" id="MF_00163">
    <property type="entry name" value="Pep_deformylase"/>
    <property type="match status" value="1"/>
</dbReference>
<evidence type="ECO:0000256" key="3">
    <source>
        <dbReference type="RuleBase" id="RU362111"/>
    </source>
</evidence>